<feature type="transmembrane region" description="Helical" evidence="1">
    <location>
        <begin position="273"/>
        <end position="293"/>
    </location>
</feature>
<dbReference type="EMBL" id="RHHB01000002">
    <property type="protein sequence ID" value="RNB51766.1"/>
    <property type="molecule type" value="Genomic_DNA"/>
</dbReference>
<keyword evidence="3" id="KW-1185">Reference proteome</keyword>
<feature type="transmembrane region" description="Helical" evidence="1">
    <location>
        <begin position="28"/>
        <end position="48"/>
    </location>
</feature>
<evidence type="ECO:0000256" key="1">
    <source>
        <dbReference type="SAM" id="Phobius"/>
    </source>
</evidence>
<feature type="transmembrane region" description="Helical" evidence="1">
    <location>
        <begin position="54"/>
        <end position="81"/>
    </location>
</feature>
<keyword evidence="1" id="KW-0812">Transmembrane</keyword>
<evidence type="ECO:0000313" key="2">
    <source>
        <dbReference type="EMBL" id="RNB51766.1"/>
    </source>
</evidence>
<organism evidence="2 3">
    <name type="scientific">Agromyces tardus</name>
    <dbReference type="NCBI Taxonomy" id="2583849"/>
    <lineage>
        <taxon>Bacteria</taxon>
        <taxon>Bacillati</taxon>
        <taxon>Actinomycetota</taxon>
        <taxon>Actinomycetes</taxon>
        <taxon>Micrococcales</taxon>
        <taxon>Microbacteriaceae</taxon>
        <taxon>Agromyces</taxon>
    </lineage>
</organism>
<keyword evidence="1" id="KW-1133">Transmembrane helix</keyword>
<feature type="transmembrane region" description="Helical" evidence="1">
    <location>
        <begin position="305"/>
        <end position="323"/>
    </location>
</feature>
<evidence type="ECO:0008006" key="4">
    <source>
        <dbReference type="Google" id="ProtNLM"/>
    </source>
</evidence>
<feature type="transmembrane region" description="Helical" evidence="1">
    <location>
        <begin position="205"/>
        <end position="228"/>
    </location>
</feature>
<comment type="caution">
    <text evidence="2">The sequence shown here is derived from an EMBL/GenBank/DDBJ whole genome shotgun (WGS) entry which is preliminary data.</text>
</comment>
<feature type="transmembrane region" description="Helical" evidence="1">
    <location>
        <begin position="137"/>
        <end position="155"/>
    </location>
</feature>
<feature type="transmembrane region" description="Helical" evidence="1">
    <location>
        <begin position="167"/>
        <end position="185"/>
    </location>
</feature>
<name>A0A3M8AKL6_9MICO</name>
<reference evidence="2 3" key="1">
    <citation type="submission" date="2018-10" db="EMBL/GenBank/DDBJ databases">
        <title>Isolation, diversity and antibacterial activity of antinobacteria from the wheat rhizosphere soil.</title>
        <authorList>
            <person name="Sun T."/>
        </authorList>
    </citation>
    <scope>NUCLEOTIDE SEQUENCE [LARGE SCALE GENOMIC DNA]</scope>
    <source>
        <strain evidence="2 3">SJ-23</strain>
    </source>
</reference>
<sequence length="378" mass="40263">MSAPTHAAPAADPIESTPERRLAVETEALVGGSIAAAVMGVIAAVLFAGGDWPLWGGLSVGIVAAAGALLTGLALGVIGYWRSRSLPGQEWRHDLRPWKFSLDEGTVSAVHAIIAAILTVCTFVLLQRSFEGLTVDVWVGTGLVAVTTGLVGYWIYLSVSSITTNKLASLLVLFMAVSTLASMSTSQDPRWWEYHFSQLGTANDLSSALFNIALIVGGLFVTTFALYVNRDLVTLVRQGVLVHPWAPMAVSVVFIVMGVLLAGVGLFPLDVNMAVHNSCAIGMSLTFLALLFSSPWVLRGMPRRFFVFCGATAAVLLAGAVLFEPVGYWNLTAFELLAFSIIFGWISVFIRFIDAVAARGSDTSEAEPSREPDPQLAA</sequence>
<dbReference type="RefSeq" id="WP_122935399.1">
    <property type="nucleotide sequence ID" value="NZ_JBHSNT010000044.1"/>
</dbReference>
<feature type="transmembrane region" description="Helical" evidence="1">
    <location>
        <begin position="102"/>
        <end position="125"/>
    </location>
</feature>
<dbReference type="OrthoDB" id="3225559at2"/>
<feature type="transmembrane region" description="Helical" evidence="1">
    <location>
        <begin position="329"/>
        <end position="350"/>
    </location>
</feature>
<proteinExistence type="predicted"/>
<accession>A0A3M8AKL6</accession>
<feature type="transmembrane region" description="Helical" evidence="1">
    <location>
        <begin position="240"/>
        <end position="267"/>
    </location>
</feature>
<gene>
    <name evidence="2" type="ORF">EDM22_02065</name>
</gene>
<protein>
    <recommendedName>
        <fullName evidence="4">DUF998 domain-containing protein</fullName>
    </recommendedName>
</protein>
<dbReference type="AlphaFoldDB" id="A0A3M8AKL6"/>
<evidence type="ECO:0000313" key="3">
    <source>
        <dbReference type="Proteomes" id="UP000275048"/>
    </source>
</evidence>
<keyword evidence="1" id="KW-0472">Membrane</keyword>
<dbReference type="Proteomes" id="UP000275048">
    <property type="component" value="Unassembled WGS sequence"/>
</dbReference>